<gene>
    <name evidence="11" type="ORF">COU47_00360</name>
</gene>
<evidence type="ECO:0000259" key="10">
    <source>
        <dbReference type="Pfam" id="PF21088"/>
    </source>
</evidence>
<dbReference type="InterPro" id="IPR006685">
    <property type="entry name" value="MscS_channel_2nd"/>
</dbReference>
<name>A0A2H0TE95_9BACT</name>
<dbReference type="AlphaFoldDB" id="A0A2H0TE95"/>
<dbReference type="Gene3D" id="3.30.70.100">
    <property type="match status" value="1"/>
</dbReference>
<evidence type="ECO:0000256" key="1">
    <source>
        <dbReference type="ARBA" id="ARBA00004651"/>
    </source>
</evidence>
<keyword evidence="4 7" id="KW-0812">Transmembrane</keyword>
<dbReference type="Proteomes" id="UP000231503">
    <property type="component" value="Unassembled WGS sequence"/>
</dbReference>
<comment type="similarity">
    <text evidence="2">Belongs to the MscS (TC 1.A.23) family.</text>
</comment>
<dbReference type="GO" id="GO:0005886">
    <property type="term" value="C:plasma membrane"/>
    <property type="evidence" value="ECO:0007669"/>
    <property type="project" value="UniProtKB-SubCell"/>
</dbReference>
<comment type="caution">
    <text evidence="11">The sequence shown here is derived from an EMBL/GenBank/DDBJ whole genome shotgun (WGS) entry which is preliminary data.</text>
</comment>
<dbReference type="InterPro" id="IPR010920">
    <property type="entry name" value="LSM_dom_sf"/>
</dbReference>
<dbReference type="SUPFAM" id="SSF82689">
    <property type="entry name" value="Mechanosensitive channel protein MscS (YggB), C-terminal domain"/>
    <property type="match status" value="1"/>
</dbReference>
<dbReference type="Gene3D" id="2.30.30.60">
    <property type="match status" value="1"/>
</dbReference>
<dbReference type="Pfam" id="PF21082">
    <property type="entry name" value="MS_channel_3rd"/>
    <property type="match status" value="1"/>
</dbReference>
<evidence type="ECO:0000256" key="3">
    <source>
        <dbReference type="ARBA" id="ARBA00022475"/>
    </source>
</evidence>
<dbReference type="PANTHER" id="PTHR30460:SF0">
    <property type="entry name" value="MODERATE CONDUCTANCE MECHANOSENSITIVE CHANNEL YBIO"/>
    <property type="match status" value="1"/>
</dbReference>
<keyword evidence="3" id="KW-1003">Cell membrane</keyword>
<feature type="transmembrane region" description="Helical" evidence="7">
    <location>
        <begin position="20"/>
        <end position="42"/>
    </location>
</feature>
<evidence type="ECO:0000313" key="11">
    <source>
        <dbReference type="EMBL" id="PIR69878.1"/>
    </source>
</evidence>
<keyword evidence="6 7" id="KW-0472">Membrane</keyword>
<evidence type="ECO:0000256" key="5">
    <source>
        <dbReference type="ARBA" id="ARBA00022989"/>
    </source>
</evidence>
<dbReference type="SUPFAM" id="SSF82861">
    <property type="entry name" value="Mechanosensitive channel protein MscS (YggB), transmembrane region"/>
    <property type="match status" value="1"/>
</dbReference>
<evidence type="ECO:0000256" key="6">
    <source>
        <dbReference type="ARBA" id="ARBA00023136"/>
    </source>
</evidence>
<dbReference type="InterPro" id="IPR011014">
    <property type="entry name" value="MscS_channel_TM-2"/>
</dbReference>
<feature type="domain" description="Mechanosensitive ion channel MscS C-terminal" evidence="9">
    <location>
        <begin position="196"/>
        <end position="283"/>
    </location>
</feature>
<dbReference type="InterPro" id="IPR011066">
    <property type="entry name" value="MscS_channel_C_sf"/>
</dbReference>
<dbReference type="InterPro" id="IPR049278">
    <property type="entry name" value="MS_channel_C"/>
</dbReference>
<dbReference type="InterPro" id="IPR049142">
    <property type="entry name" value="MS_channel_1st"/>
</dbReference>
<evidence type="ECO:0000256" key="7">
    <source>
        <dbReference type="SAM" id="Phobius"/>
    </source>
</evidence>
<dbReference type="PANTHER" id="PTHR30460">
    <property type="entry name" value="MODERATE CONDUCTANCE MECHANOSENSITIVE CHANNEL YBIO"/>
    <property type="match status" value="1"/>
</dbReference>
<accession>A0A2H0TE95</accession>
<protein>
    <submittedName>
        <fullName evidence="11">Mechanosensitive ion channel family protein</fullName>
    </submittedName>
</protein>
<dbReference type="Pfam" id="PF00924">
    <property type="entry name" value="MS_channel_2nd"/>
    <property type="match status" value="1"/>
</dbReference>
<feature type="domain" description="Mechanosensitive ion channel transmembrane helices 2/3" evidence="10">
    <location>
        <begin position="85"/>
        <end position="124"/>
    </location>
</feature>
<reference evidence="12" key="1">
    <citation type="submission" date="2017-09" db="EMBL/GenBank/DDBJ databases">
        <title>Depth-based differentiation of microbial function through sediment-hosted aquifers and enrichment of novel symbionts in the deep terrestrial subsurface.</title>
        <authorList>
            <person name="Probst A.J."/>
            <person name="Ladd B."/>
            <person name="Jarett J.K."/>
            <person name="Geller-Mcgrath D.E."/>
            <person name="Sieber C.M.K."/>
            <person name="Emerson J.B."/>
            <person name="Anantharaman K."/>
            <person name="Thomas B.C."/>
            <person name="Malmstrom R."/>
            <person name="Stieglmeier M."/>
            <person name="Klingl A."/>
            <person name="Woyke T."/>
            <person name="Ryan C.M."/>
            <person name="Banfield J.F."/>
        </authorList>
    </citation>
    <scope>NUCLEOTIDE SEQUENCE [LARGE SCALE GENOMIC DNA]</scope>
</reference>
<evidence type="ECO:0000256" key="2">
    <source>
        <dbReference type="ARBA" id="ARBA00008017"/>
    </source>
</evidence>
<dbReference type="GO" id="GO:0008381">
    <property type="term" value="F:mechanosensitive monoatomic ion channel activity"/>
    <property type="evidence" value="ECO:0007669"/>
    <property type="project" value="InterPro"/>
</dbReference>
<dbReference type="EMBL" id="PFCO01000001">
    <property type="protein sequence ID" value="PIR69878.1"/>
    <property type="molecule type" value="Genomic_DNA"/>
</dbReference>
<dbReference type="Pfam" id="PF21088">
    <property type="entry name" value="MS_channel_1st"/>
    <property type="match status" value="1"/>
</dbReference>
<sequence>MGHSLIYTTLMDFSILISDVVGPWFFEHGVRLIFIVVVLFAAQKIVRIAIRKAVEGYTQHAYKSRDSKAQTKRRETLAGVFSSAIKVAIWIFGGIMILSELGVDTGPLIAGAGIAGIALGFGGQWLIKDIIAGFFIILEDQYRKGDVVKIAGVSGEVQEINLRHTILRDLDGVEHHVPNGTISTASNMTKFESRVHLDIGISYSARVDDVIAVLNEIGQDMAKDEAWGEKFRKPIEALGVSEFADSSVIIKLLGETRPGEQWAVAREYRRRVKNVFDERGIEIPFPQRVIHIQGGQNS</sequence>
<feature type="domain" description="Mechanosensitive ion channel MscS" evidence="8">
    <location>
        <begin position="126"/>
        <end position="187"/>
    </location>
</feature>
<proteinExistence type="inferred from homology"/>
<evidence type="ECO:0000256" key="4">
    <source>
        <dbReference type="ARBA" id="ARBA00022692"/>
    </source>
</evidence>
<comment type="subcellular location">
    <subcellularLocation>
        <location evidence="1">Cell membrane</location>
        <topology evidence="1">Multi-pass membrane protein</topology>
    </subcellularLocation>
</comment>
<evidence type="ECO:0000259" key="8">
    <source>
        <dbReference type="Pfam" id="PF00924"/>
    </source>
</evidence>
<feature type="transmembrane region" description="Helical" evidence="7">
    <location>
        <begin position="77"/>
        <end position="99"/>
    </location>
</feature>
<organism evidence="11 12">
    <name type="scientific">Candidatus Niyogibacteria bacterium CG10_big_fil_rev_8_21_14_0_10_46_36</name>
    <dbReference type="NCBI Taxonomy" id="1974726"/>
    <lineage>
        <taxon>Bacteria</taxon>
        <taxon>Candidatus Niyogiibacteriota</taxon>
    </lineage>
</organism>
<feature type="transmembrane region" description="Helical" evidence="7">
    <location>
        <begin position="105"/>
        <end position="127"/>
    </location>
</feature>
<keyword evidence="5 7" id="KW-1133">Transmembrane helix</keyword>
<evidence type="ECO:0000313" key="12">
    <source>
        <dbReference type="Proteomes" id="UP000231503"/>
    </source>
</evidence>
<evidence type="ECO:0000259" key="9">
    <source>
        <dbReference type="Pfam" id="PF21082"/>
    </source>
</evidence>
<dbReference type="Gene3D" id="1.10.287.1260">
    <property type="match status" value="1"/>
</dbReference>
<dbReference type="InterPro" id="IPR045276">
    <property type="entry name" value="YbiO_bact"/>
</dbReference>
<dbReference type="InterPro" id="IPR023408">
    <property type="entry name" value="MscS_beta-dom_sf"/>
</dbReference>
<dbReference type="SUPFAM" id="SSF50182">
    <property type="entry name" value="Sm-like ribonucleoproteins"/>
    <property type="match status" value="1"/>
</dbReference>